<name>A0A8B9DX22_ANSCY</name>
<dbReference type="Ensembl" id="ENSACDT00005016249.1">
    <property type="protein sequence ID" value="ENSACDP00005013476.1"/>
    <property type="gene ID" value="ENSACDG00005009933.1"/>
</dbReference>
<evidence type="ECO:0000313" key="2">
    <source>
        <dbReference type="Ensembl" id="ENSACDP00005013476.1"/>
    </source>
</evidence>
<accession>A0A8B9DX22</accession>
<reference evidence="2" key="1">
    <citation type="submission" date="2025-08" db="UniProtKB">
        <authorList>
            <consortium name="Ensembl"/>
        </authorList>
    </citation>
    <scope>IDENTIFICATION</scope>
</reference>
<evidence type="ECO:0000313" key="3">
    <source>
        <dbReference type="Proteomes" id="UP000694521"/>
    </source>
</evidence>
<feature type="region of interest" description="Disordered" evidence="1">
    <location>
        <begin position="50"/>
        <end position="77"/>
    </location>
</feature>
<protein>
    <submittedName>
        <fullName evidence="2">Uncharacterized protein</fullName>
    </submittedName>
</protein>
<sequence>HVCSGPTILGAQMGCRSWQNSPQIPHATHTAALLLVEGAAFHTLLQRLRLSGDTPNPPSPQHFQPRRDAGAAEPINPRPVVGQRLQSWDSSIQSLCAAQFC</sequence>
<dbReference type="AlphaFoldDB" id="A0A8B9DX22"/>
<dbReference type="Proteomes" id="UP000694521">
    <property type="component" value="Unplaced"/>
</dbReference>
<proteinExistence type="predicted"/>
<keyword evidence="3" id="KW-1185">Reference proteome</keyword>
<evidence type="ECO:0000256" key="1">
    <source>
        <dbReference type="SAM" id="MobiDB-lite"/>
    </source>
</evidence>
<organism evidence="2 3">
    <name type="scientific">Anser cygnoides</name>
    <name type="common">Swan goose</name>
    <dbReference type="NCBI Taxonomy" id="8845"/>
    <lineage>
        <taxon>Eukaryota</taxon>
        <taxon>Metazoa</taxon>
        <taxon>Chordata</taxon>
        <taxon>Craniata</taxon>
        <taxon>Vertebrata</taxon>
        <taxon>Euteleostomi</taxon>
        <taxon>Archelosauria</taxon>
        <taxon>Archosauria</taxon>
        <taxon>Dinosauria</taxon>
        <taxon>Saurischia</taxon>
        <taxon>Theropoda</taxon>
        <taxon>Coelurosauria</taxon>
        <taxon>Aves</taxon>
        <taxon>Neognathae</taxon>
        <taxon>Galloanserae</taxon>
        <taxon>Anseriformes</taxon>
        <taxon>Anatidae</taxon>
        <taxon>Anserinae</taxon>
        <taxon>Anser</taxon>
    </lineage>
</organism>
<reference evidence="2" key="2">
    <citation type="submission" date="2025-09" db="UniProtKB">
        <authorList>
            <consortium name="Ensembl"/>
        </authorList>
    </citation>
    <scope>IDENTIFICATION</scope>
</reference>